<accession>A0A4D9DT41</accession>
<feature type="compositionally biased region" description="Polar residues" evidence="1">
    <location>
        <begin position="100"/>
        <end position="133"/>
    </location>
</feature>
<dbReference type="OrthoDB" id="9428822at2759"/>
<feature type="compositionally biased region" description="Polar residues" evidence="1">
    <location>
        <begin position="151"/>
        <end position="168"/>
    </location>
</feature>
<name>A0A4D9DT41_9SAUR</name>
<dbReference type="Proteomes" id="UP000297703">
    <property type="component" value="Unassembled WGS sequence"/>
</dbReference>
<feature type="compositionally biased region" description="Polar residues" evidence="1">
    <location>
        <begin position="186"/>
        <end position="204"/>
    </location>
</feature>
<comment type="caution">
    <text evidence="2">The sequence shown here is derived from an EMBL/GenBank/DDBJ whole genome shotgun (WGS) entry which is preliminary data.</text>
</comment>
<dbReference type="AlphaFoldDB" id="A0A4D9DT41"/>
<reference evidence="2 3" key="1">
    <citation type="submission" date="2019-04" db="EMBL/GenBank/DDBJ databases">
        <title>Draft genome of the big-headed turtle Platysternon megacephalum.</title>
        <authorList>
            <person name="Gong S."/>
        </authorList>
    </citation>
    <scope>NUCLEOTIDE SEQUENCE [LARGE SCALE GENOMIC DNA]</scope>
    <source>
        <strain evidence="2">DO16091913</strain>
        <tissue evidence="2">Muscle</tissue>
    </source>
</reference>
<reference evidence="2 3" key="2">
    <citation type="submission" date="2019-04" db="EMBL/GenBank/DDBJ databases">
        <title>The genome sequence of big-headed turtle.</title>
        <authorList>
            <person name="Gong S."/>
        </authorList>
    </citation>
    <scope>NUCLEOTIDE SEQUENCE [LARGE SCALE GENOMIC DNA]</scope>
    <source>
        <strain evidence="2">DO16091913</strain>
        <tissue evidence="2">Muscle</tissue>
    </source>
</reference>
<sequence>MVAVVCIGSICMCCCKKGYRKKITVDEAEIKNLLVQKAHDYILKQKEEAIWQRLNDEYLADPETILVSIDNKKISGIIDRVCNISREGSADQEGEEMVSASPQGTSSLLPQETSSLLPQETSSLLPQEISEISSCPREGSADQEGEEMVSASPQGTSSLLPQEISEISSCPREGSADQGGIEMVSASPQGTSSLLPQGTSSLSL</sequence>
<evidence type="ECO:0000313" key="3">
    <source>
        <dbReference type="Proteomes" id="UP000297703"/>
    </source>
</evidence>
<evidence type="ECO:0000256" key="1">
    <source>
        <dbReference type="SAM" id="MobiDB-lite"/>
    </source>
</evidence>
<protein>
    <submittedName>
        <fullName evidence="2">EF-hand calcium-binding domain-containing protein 5</fullName>
    </submittedName>
</protein>
<gene>
    <name evidence="2" type="ORF">DR999_PMT16929</name>
</gene>
<evidence type="ECO:0000313" key="2">
    <source>
        <dbReference type="EMBL" id="TFK00906.1"/>
    </source>
</evidence>
<proteinExistence type="predicted"/>
<dbReference type="EMBL" id="QXTE01000251">
    <property type="protein sequence ID" value="TFK00906.1"/>
    <property type="molecule type" value="Genomic_DNA"/>
</dbReference>
<feature type="region of interest" description="Disordered" evidence="1">
    <location>
        <begin position="89"/>
        <end position="204"/>
    </location>
</feature>
<keyword evidence="3" id="KW-1185">Reference proteome</keyword>
<organism evidence="2 3">
    <name type="scientific">Platysternon megacephalum</name>
    <name type="common">big-headed turtle</name>
    <dbReference type="NCBI Taxonomy" id="55544"/>
    <lineage>
        <taxon>Eukaryota</taxon>
        <taxon>Metazoa</taxon>
        <taxon>Chordata</taxon>
        <taxon>Craniata</taxon>
        <taxon>Vertebrata</taxon>
        <taxon>Euteleostomi</taxon>
        <taxon>Archelosauria</taxon>
        <taxon>Testudinata</taxon>
        <taxon>Testudines</taxon>
        <taxon>Cryptodira</taxon>
        <taxon>Durocryptodira</taxon>
        <taxon>Testudinoidea</taxon>
        <taxon>Platysternidae</taxon>
        <taxon>Platysternon</taxon>
    </lineage>
</organism>